<dbReference type="Gene3D" id="3.40.50.1000">
    <property type="entry name" value="HAD superfamily/HAD-like"/>
    <property type="match status" value="1"/>
</dbReference>
<dbReference type="Pfam" id="PF13419">
    <property type="entry name" value="HAD_2"/>
    <property type="match status" value="1"/>
</dbReference>
<keyword evidence="2" id="KW-1185">Reference proteome</keyword>
<comment type="caution">
    <text evidence="1">The sequence shown here is derived from an EMBL/GenBank/DDBJ whole genome shotgun (WGS) entry which is preliminary data.</text>
</comment>
<dbReference type="InterPro" id="IPR044999">
    <property type="entry name" value="CbbY-like"/>
</dbReference>
<dbReference type="PANTHER" id="PTHR42896:SF2">
    <property type="entry name" value="CBBY-LIKE PROTEIN"/>
    <property type="match status" value="1"/>
</dbReference>
<accession>A0A917CX44</accession>
<evidence type="ECO:0000313" key="1">
    <source>
        <dbReference type="EMBL" id="GGF98565.1"/>
    </source>
</evidence>
<dbReference type="InterPro" id="IPR006439">
    <property type="entry name" value="HAD-SF_hydro_IA"/>
</dbReference>
<dbReference type="InterPro" id="IPR023214">
    <property type="entry name" value="HAD_sf"/>
</dbReference>
<gene>
    <name evidence="1" type="ORF">GCM10007304_10700</name>
</gene>
<dbReference type="SUPFAM" id="SSF56784">
    <property type="entry name" value="HAD-like"/>
    <property type="match status" value="1"/>
</dbReference>
<dbReference type="InterPro" id="IPR041492">
    <property type="entry name" value="HAD_2"/>
</dbReference>
<dbReference type="GO" id="GO:0016787">
    <property type="term" value="F:hydrolase activity"/>
    <property type="evidence" value="ECO:0007669"/>
    <property type="project" value="InterPro"/>
</dbReference>
<dbReference type="EMBL" id="BMCU01000001">
    <property type="protein sequence ID" value="GGF98565.1"/>
    <property type="molecule type" value="Genomic_DNA"/>
</dbReference>
<dbReference type="InterPro" id="IPR036412">
    <property type="entry name" value="HAD-like_sf"/>
</dbReference>
<proteinExistence type="predicted"/>
<dbReference type="InterPro" id="IPR023198">
    <property type="entry name" value="PGP-like_dom2"/>
</dbReference>
<dbReference type="NCBIfam" id="TIGR01509">
    <property type="entry name" value="HAD-SF-IA-v3"/>
    <property type="match status" value="1"/>
</dbReference>
<dbReference type="RefSeq" id="WP_229745781.1">
    <property type="nucleotide sequence ID" value="NZ_BMCU01000001.1"/>
</dbReference>
<protein>
    <submittedName>
        <fullName evidence="1">Phosphatase</fullName>
    </submittedName>
</protein>
<dbReference type="Proteomes" id="UP000654257">
    <property type="component" value="Unassembled WGS sequence"/>
</dbReference>
<name>A0A917CX44_9NOCA</name>
<dbReference type="Gene3D" id="1.10.150.240">
    <property type="entry name" value="Putative phosphatase, domain 2"/>
    <property type="match status" value="1"/>
</dbReference>
<dbReference type="AlphaFoldDB" id="A0A917CX44"/>
<evidence type="ECO:0000313" key="2">
    <source>
        <dbReference type="Proteomes" id="UP000654257"/>
    </source>
</evidence>
<reference evidence="1" key="2">
    <citation type="submission" date="2020-09" db="EMBL/GenBank/DDBJ databases">
        <authorList>
            <person name="Sun Q."/>
            <person name="Sedlacek I."/>
        </authorList>
    </citation>
    <scope>NUCLEOTIDE SEQUENCE</scope>
    <source>
        <strain evidence="1">CCM 7905</strain>
    </source>
</reference>
<sequence>MTLGPVRSELTSSIEYSALDVHQHRTERNPMAAILFGSISTVADTSELQRRSFNEAFKAHNLDWEWSREDYRATLNTNGGAKRVAAYAKSVDQDVDAKAVHATKSEIFQKLVGSEGVEARPGVVESLTEAKANGFKTALVTTTLPENITALLGALDNVSFDVVVDLSKVQESKPNPASYLYALEQLGEDASAAVAIEDNEGGVQAASAASVKVVAFPNSNTKGGDFSAAVETVDSLDPSHLRQLTNS</sequence>
<dbReference type="PANTHER" id="PTHR42896">
    <property type="entry name" value="XYLULOSE-1,5-BISPHOSPHATE (XUBP) PHOSPHATASE"/>
    <property type="match status" value="1"/>
</dbReference>
<organism evidence="1 2">
    <name type="scientific">Rhodococcoides trifolii</name>
    <dbReference type="NCBI Taxonomy" id="908250"/>
    <lineage>
        <taxon>Bacteria</taxon>
        <taxon>Bacillati</taxon>
        <taxon>Actinomycetota</taxon>
        <taxon>Actinomycetes</taxon>
        <taxon>Mycobacteriales</taxon>
        <taxon>Nocardiaceae</taxon>
        <taxon>Rhodococcoides</taxon>
    </lineage>
</organism>
<reference evidence="1" key="1">
    <citation type="journal article" date="2014" name="Int. J. Syst. Evol. Microbiol.">
        <title>Complete genome sequence of Corynebacterium casei LMG S-19264T (=DSM 44701T), isolated from a smear-ripened cheese.</title>
        <authorList>
            <consortium name="US DOE Joint Genome Institute (JGI-PGF)"/>
            <person name="Walter F."/>
            <person name="Albersmeier A."/>
            <person name="Kalinowski J."/>
            <person name="Ruckert C."/>
        </authorList>
    </citation>
    <scope>NUCLEOTIDE SEQUENCE</scope>
    <source>
        <strain evidence="1">CCM 7905</strain>
    </source>
</reference>